<dbReference type="Proteomes" id="UP000322918">
    <property type="component" value="Unassembled WGS sequence"/>
</dbReference>
<dbReference type="PROSITE" id="PS51257">
    <property type="entry name" value="PROKAR_LIPOPROTEIN"/>
    <property type="match status" value="1"/>
</dbReference>
<feature type="chain" id="PRO_5024436214" evidence="1">
    <location>
        <begin position="20"/>
        <end position="68"/>
    </location>
</feature>
<accession>A0A5M9GZK7</accession>
<dbReference type="RefSeq" id="WP_141815024.1">
    <property type="nucleotide sequence ID" value="NZ_VFPL01000001.1"/>
</dbReference>
<dbReference type="AlphaFoldDB" id="A0A5M9GZK7"/>
<keyword evidence="3" id="KW-1185">Reference proteome</keyword>
<evidence type="ECO:0000256" key="1">
    <source>
        <dbReference type="SAM" id="SignalP"/>
    </source>
</evidence>
<keyword evidence="1" id="KW-0732">Signal</keyword>
<reference evidence="2 3" key="1">
    <citation type="submission" date="2019-09" db="EMBL/GenBank/DDBJ databases">
        <title>Pararcticibacter amylolyticus gen. nov., sp. nov., isolated from a rottenly hemp rope, and reclassification of Pedobacter tournemirensis as Pararcticibacter tournemirensis comb. nov.</title>
        <authorList>
            <person name="Cai Y."/>
        </authorList>
    </citation>
    <scope>NUCLEOTIDE SEQUENCE [LARGE SCALE GENOMIC DNA]</scope>
    <source>
        <strain evidence="2 3">TF5-37.2-LB10</strain>
    </source>
</reference>
<evidence type="ECO:0000313" key="2">
    <source>
        <dbReference type="EMBL" id="KAA8478254.1"/>
    </source>
</evidence>
<evidence type="ECO:0000313" key="3">
    <source>
        <dbReference type="Proteomes" id="UP000322918"/>
    </source>
</evidence>
<proteinExistence type="predicted"/>
<protein>
    <submittedName>
        <fullName evidence="2">Uncharacterized protein</fullName>
    </submittedName>
</protein>
<feature type="signal peptide" evidence="1">
    <location>
        <begin position="1"/>
        <end position="19"/>
    </location>
</feature>
<dbReference type="EMBL" id="VWNE01000034">
    <property type="protein sequence ID" value="KAA8478254.1"/>
    <property type="molecule type" value="Genomic_DNA"/>
</dbReference>
<comment type="caution">
    <text evidence="2">The sequence shown here is derived from an EMBL/GenBank/DDBJ whole genome shotgun (WGS) entry which is preliminary data.</text>
</comment>
<gene>
    <name evidence="2" type="ORF">F1649_18130</name>
</gene>
<sequence length="68" mass="6922">MKKVIFIALLASAMMAACSSETKTGETSDTMSVDSIPVVTDEPVLADSTSAADSATLDSAAKAHGHVH</sequence>
<name>A0A5M9GZK7_9SPHI</name>
<organism evidence="2 3">
    <name type="scientific">Arcticibacter tournemirensis</name>
    <dbReference type="NCBI Taxonomy" id="699437"/>
    <lineage>
        <taxon>Bacteria</taxon>
        <taxon>Pseudomonadati</taxon>
        <taxon>Bacteroidota</taxon>
        <taxon>Sphingobacteriia</taxon>
        <taxon>Sphingobacteriales</taxon>
        <taxon>Sphingobacteriaceae</taxon>
        <taxon>Arcticibacter</taxon>
    </lineage>
</organism>